<name>A0A381P6Q9_9ZZZZ</name>
<evidence type="ECO:0000256" key="5">
    <source>
        <dbReference type="ARBA" id="ARBA00023204"/>
    </source>
</evidence>
<feature type="domain" description="DNA replication/recombination mediator RecO N-terminal" evidence="7">
    <location>
        <begin position="1"/>
        <end position="78"/>
    </location>
</feature>
<dbReference type="Pfam" id="PF02565">
    <property type="entry name" value="RecO_C"/>
    <property type="match status" value="1"/>
</dbReference>
<gene>
    <name evidence="8" type="ORF">METZ01_LOCUS15128</name>
</gene>
<dbReference type="InterPro" id="IPR037278">
    <property type="entry name" value="ARFGAP/RecO"/>
</dbReference>
<evidence type="ECO:0000256" key="3">
    <source>
        <dbReference type="ARBA" id="ARBA00022763"/>
    </source>
</evidence>
<dbReference type="InterPro" id="IPR003717">
    <property type="entry name" value="RecO"/>
</dbReference>
<dbReference type="SUPFAM" id="SSF50249">
    <property type="entry name" value="Nucleic acid-binding proteins"/>
    <property type="match status" value="1"/>
</dbReference>
<proteinExistence type="inferred from homology"/>
<dbReference type="Pfam" id="PF11967">
    <property type="entry name" value="RecO_N"/>
    <property type="match status" value="1"/>
</dbReference>
<evidence type="ECO:0000256" key="6">
    <source>
        <dbReference type="ARBA" id="ARBA00033409"/>
    </source>
</evidence>
<evidence type="ECO:0000256" key="1">
    <source>
        <dbReference type="ARBA" id="ARBA00007452"/>
    </source>
</evidence>
<accession>A0A381P6Q9</accession>
<dbReference type="GO" id="GO:0043590">
    <property type="term" value="C:bacterial nucleoid"/>
    <property type="evidence" value="ECO:0007669"/>
    <property type="project" value="TreeGrafter"/>
</dbReference>
<dbReference type="NCBIfam" id="TIGR00613">
    <property type="entry name" value="reco"/>
    <property type="match status" value="1"/>
</dbReference>
<dbReference type="PANTHER" id="PTHR33991:SF1">
    <property type="entry name" value="DNA REPAIR PROTEIN RECO"/>
    <property type="match status" value="1"/>
</dbReference>
<dbReference type="SUPFAM" id="SSF57863">
    <property type="entry name" value="ArfGap/RecO-like zinc finger"/>
    <property type="match status" value="1"/>
</dbReference>
<dbReference type="Gene3D" id="2.40.50.140">
    <property type="entry name" value="Nucleic acid-binding proteins"/>
    <property type="match status" value="1"/>
</dbReference>
<evidence type="ECO:0000256" key="2">
    <source>
        <dbReference type="ARBA" id="ARBA00021310"/>
    </source>
</evidence>
<dbReference type="PANTHER" id="PTHR33991">
    <property type="entry name" value="DNA REPAIR PROTEIN RECO"/>
    <property type="match status" value="1"/>
</dbReference>
<protein>
    <recommendedName>
        <fullName evidence="2">DNA repair protein RecO</fullName>
    </recommendedName>
    <alternativeName>
        <fullName evidence="6">Recombination protein O</fullName>
    </alternativeName>
</protein>
<organism evidence="8">
    <name type="scientific">marine metagenome</name>
    <dbReference type="NCBI Taxonomy" id="408172"/>
    <lineage>
        <taxon>unclassified sequences</taxon>
        <taxon>metagenomes</taxon>
        <taxon>ecological metagenomes</taxon>
    </lineage>
</organism>
<feature type="non-terminal residue" evidence="8">
    <location>
        <position position="210"/>
    </location>
</feature>
<keyword evidence="4" id="KW-0233">DNA recombination</keyword>
<reference evidence="8" key="1">
    <citation type="submission" date="2018-05" db="EMBL/GenBank/DDBJ databases">
        <authorList>
            <person name="Lanie J.A."/>
            <person name="Ng W.-L."/>
            <person name="Kazmierczak K.M."/>
            <person name="Andrzejewski T.M."/>
            <person name="Davidsen T.M."/>
            <person name="Wayne K.J."/>
            <person name="Tettelin H."/>
            <person name="Glass J.I."/>
            <person name="Rusch D."/>
            <person name="Podicherti R."/>
            <person name="Tsui H.-C.T."/>
            <person name="Winkler M.E."/>
        </authorList>
    </citation>
    <scope>NUCLEOTIDE SEQUENCE</scope>
</reference>
<dbReference type="InterPro" id="IPR042242">
    <property type="entry name" value="RecO_C"/>
</dbReference>
<evidence type="ECO:0000259" key="7">
    <source>
        <dbReference type="Pfam" id="PF11967"/>
    </source>
</evidence>
<sequence length="210" mass="24427">MIVNTTAIVLKTFPYGETSLISRCFTKEKGKVSFIIRGAQSKKNLTAPYFQPLSHIQIIYNEKEKRDLQIVSKVNFVDIWLKISSSLKKMTLLQSILEITDFTLEINDPHPTLFTILIDIVSYFEKGSVEPNLAFWFYECELLSEMGFRIDLTNNKINGYSFPDPDEGENSLKVLQHLINRRVDQIIFDNVSKKDKKIISNYLYQQLCYH</sequence>
<dbReference type="Gene3D" id="1.20.1440.120">
    <property type="entry name" value="Recombination protein O, C-terminal domain"/>
    <property type="match status" value="1"/>
</dbReference>
<keyword evidence="3" id="KW-0227">DNA damage</keyword>
<evidence type="ECO:0000256" key="4">
    <source>
        <dbReference type="ARBA" id="ARBA00023172"/>
    </source>
</evidence>
<dbReference type="AlphaFoldDB" id="A0A381P6Q9"/>
<dbReference type="InterPro" id="IPR022572">
    <property type="entry name" value="DNA_rep/recomb_RecO_N"/>
</dbReference>
<comment type="similarity">
    <text evidence="1">Belongs to the RecO family.</text>
</comment>
<keyword evidence="5" id="KW-0234">DNA repair</keyword>
<evidence type="ECO:0000313" key="8">
    <source>
        <dbReference type="EMBL" id="SUZ62274.1"/>
    </source>
</evidence>
<dbReference type="GO" id="GO:0006310">
    <property type="term" value="P:DNA recombination"/>
    <property type="evidence" value="ECO:0007669"/>
    <property type="project" value="UniProtKB-KW"/>
</dbReference>
<dbReference type="GO" id="GO:0006302">
    <property type="term" value="P:double-strand break repair"/>
    <property type="evidence" value="ECO:0007669"/>
    <property type="project" value="TreeGrafter"/>
</dbReference>
<dbReference type="EMBL" id="UINC01000858">
    <property type="protein sequence ID" value="SUZ62274.1"/>
    <property type="molecule type" value="Genomic_DNA"/>
</dbReference>
<dbReference type="InterPro" id="IPR012340">
    <property type="entry name" value="NA-bd_OB-fold"/>
</dbReference>
<dbReference type="HAMAP" id="MF_00201">
    <property type="entry name" value="RecO"/>
    <property type="match status" value="1"/>
</dbReference>